<gene>
    <name evidence="1" type="ORF">GCM10009811_24190</name>
</gene>
<organism evidence="1 2">
    <name type="scientific">Nostocoides veronense</name>
    <dbReference type="NCBI Taxonomy" id="330836"/>
    <lineage>
        <taxon>Bacteria</taxon>
        <taxon>Bacillati</taxon>
        <taxon>Actinomycetota</taxon>
        <taxon>Actinomycetes</taxon>
        <taxon>Micrococcales</taxon>
        <taxon>Intrasporangiaceae</taxon>
        <taxon>Nostocoides</taxon>
    </lineage>
</organism>
<dbReference type="InterPro" id="IPR015018">
    <property type="entry name" value="DUF1905"/>
</dbReference>
<evidence type="ECO:0000313" key="2">
    <source>
        <dbReference type="Proteomes" id="UP001499938"/>
    </source>
</evidence>
<evidence type="ECO:0008006" key="3">
    <source>
        <dbReference type="Google" id="ProtNLM"/>
    </source>
</evidence>
<dbReference type="EMBL" id="BAAAPO010000038">
    <property type="protein sequence ID" value="GAA1799418.1"/>
    <property type="molecule type" value="Genomic_DNA"/>
</dbReference>
<dbReference type="Gene3D" id="2.40.30.100">
    <property type="entry name" value="AF2212/PG0164-like"/>
    <property type="match status" value="1"/>
</dbReference>
<proteinExistence type="predicted"/>
<dbReference type="InterPro" id="IPR037079">
    <property type="entry name" value="AF2212/PG0164-like_sf"/>
</dbReference>
<dbReference type="RefSeq" id="WP_344085606.1">
    <property type="nucleotide sequence ID" value="NZ_BAAAPO010000038.1"/>
</dbReference>
<keyword evidence="2" id="KW-1185">Reference proteome</keyword>
<dbReference type="Pfam" id="PF08922">
    <property type="entry name" value="DUF1905"/>
    <property type="match status" value="1"/>
</dbReference>
<comment type="caution">
    <text evidence="1">The sequence shown here is derived from an EMBL/GenBank/DDBJ whole genome shotgun (WGS) entry which is preliminary data.</text>
</comment>
<accession>A0ABP4Y276</accession>
<protein>
    <recommendedName>
        <fullName evidence="3">DUF1905 domain-containing protein</fullName>
    </recommendedName>
</protein>
<evidence type="ECO:0000313" key="1">
    <source>
        <dbReference type="EMBL" id="GAA1799418.1"/>
    </source>
</evidence>
<dbReference type="SUPFAM" id="SSF141694">
    <property type="entry name" value="AF2212/PG0164-like"/>
    <property type="match status" value="1"/>
</dbReference>
<dbReference type="Proteomes" id="UP001499938">
    <property type="component" value="Unassembled WGS sequence"/>
</dbReference>
<name>A0ABP4Y276_9MICO</name>
<reference evidence="2" key="1">
    <citation type="journal article" date="2019" name="Int. J. Syst. Evol. Microbiol.">
        <title>The Global Catalogue of Microorganisms (GCM) 10K type strain sequencing project: providing services to taxonomists for standard genome sequencing and annotation.</title>
        <authorList>
            <consortium name="The Broad Institute Genomics Platform"/>
            <consortium name="The Broad Institute Genome Sequencing Center for Infectious Disease"/>
            <person name="Wu L."/>
            <person name="Ma J."/>
        </authorList>
    </citation>
    <scope>NUCLEOTIDE SEQUENCE [LARGE SCALE GENOMIC DNA]</scope>
    <source>
        <strain evidence="2">JCM 15592</strain>
    </source>
</reference>
<sequence length="97" mass="10648">MEFKFAGQVIEWRGPSPYLFVPTPAEVSAELRERPELSYGWGCIAAHARIGETEFTTSLMPRQGTYLVPVKVVVQRAEGVGLGDVVTIGIRVAERAT</sequence>